<evidence type="ECO:0000313" key="1">
    <source>
        <dbReference type="EMBL" id="SDD62607.1"/>
    </source>
</evidence>
<organism evidence="1 2">
    <name type="scientific">Prauserella marina</name>
    <dbReference type="NCBI Taxonomy" id="530584"/>
    <lineage>
        <taxon>Bacteria</taxon>
        <taxon>Bacillati</taxon>
        <taxon>Actinomycetota</taxon>
        <taxon>Actinomycetes</taxon>
        <taxon>Pseudonocardiales</taxon>
        <taxon>Pseudonocardiaceae</taxon>
        <taxon>Prauserella</taxon>
    </lineage>
</organism>
<dbReference type="SUPFAM" id="SSF117856">
    <property type="entry name" value="AF0104/ALDC/Ptd012-like"/>
    <property type="match status" value="2"/>
</dbReference>
<dbReference type="InterPro" id="IPR005175">
    <property type="entry name" value="PPC_dom"/>
</dbReference>
<name>A0A222VSG7_9PSEU</name>
<dbReference type="PROSITE" id="PS51742">
    <property type="entry name" value="PPC"/>
    <property type="match status" value="2"/>
</dbReference>
<keyword evidence="2" id="KW-1185">Reference proteome</keyword>
<dbReference type="Pfam" id="PF03479">
    <property type="entry name" value="PCC"/>
    <property type="match status" value="1"/>
</dbReference>
<dbReference type="Gene3D" id="3.30.1330.80">
    <property type="entry name" value="Hypothetical protein, similar to alpha- acetolactate decarboxylase, domain 2"/>
    <property type="match status" value="2"/>
</dbReference>
<dbReference type="STRING" id="530584.SAMN05421630_110258"/>
<evidence type="ECO:0000313" key="2">
    <source>
        <dbReference type="Proteomes" id="UP000199494"/>
    </source>
</evidence>
<accession>A0A222VSG7</accession>
<proteinExistence type="predicted"/>
<dbReference type="OrthoDB" id="8720942at2"/>
<dbReference type="AlphaFoldDB" id="A0A222VSG7"/>
<keyword evidence="1" id="KW-0238">DNA-binding</keyword>
<gene>
    <name evidence="1" type="ORF">SAMN05421630_110258</name>
</gene>
<dbReference type="KEGG" id="pmad:BAY61_18495"/>
<dbReference type="Proteomes" id="UP000199494">
    <property type="component" value="Unassembled WGS sequence"/>
</dbReference>
<dbReference type="GO" id="GO:0003677">
    <property type="term" value="F:DNA binding"/>
    <property type="evidence" value="ECO:0007669"/>
    <property type="project" value="UniProtKB-KW"/>
</dbReference>
<reference evidence="1 2" key="1">
    <citation type="submission" date="2016-10" db="EMBL/GenBank/DDBJ databases">
        <authorList>
            <person name="de Groot N.N."/>
        </authorList>
    </citation>
    <scope>NUCLEOTIDE SEQUENCE [LARGE SCALE GENOMIC DNA]</scope>
    <source>
        <strain evidence="1 2">CGMCC 4.5506</strain>
    </source>
</reference>
<dbReference type="EMBL" id="FMZE01000010">
    <property type="protein sequence ID" value="SDD62607.1"/>
    <property type="molecule type" value="Genomic_DNA"/>
</dbReference>
<sequence length="297" mass="30325">MTARRAGVPLVHPGPVAAERIVSVPTSVSVVRAELAPGTVVSQGLWALTQAAGCQSASAELAHGCFGTLRYVHPAIGTDGERPATFSATVEPAAPGFVVSGTATVGTRDGAAFTHLHATWLDGEGRLRGGHLLPETTVGVVPIQVTLRAQHDVALLSEADPETSMPAFTPHPVASDSNSGTRAVMSRVRPGVDLHDAVAEIAARAGFESAIVRASLGSVVGARLRSGAGRTVEADWPATEFTTLTGTVTGTDGGPPEVLLTGSLVDLNGHVHSGVVLPGQNPVAVTFELYVEEAAHG</sequence>
<protein>
    <submittedName>
        <fullName evidence="1">Predicted DNA-binding protein with PD1-like DNA-binding motif</fullName>
    </submittedName>
</protein>
<dbReference type="RefSeq" id="WP_091808899.1">
    <property type="nucleotide sequence ID" value="NZ_CP016353.1"/>
</dbReference>